<accession>A0A2V4YCD5</accession>
<dbReference type="EMBL" id="QJTD01000003">
    <property type="protein sequence ID" value="PYE80927.1"/>
    <property type="molecule type" value="Genomic_DNA"/>
</dbReference>
<dbReference type="InterPro" id="IPR047731">
    <property type="entry name" value="Zinc_ribbon_put"/>
</dbReference>
<sequence length="463" mass="54060">MSQYRYTFEKGSKKHRCPACHKKRFVRYVDAETQQYLPDNYGRCDREINCGYHLNPYKNGYAKDNTIKNDFLYQINIPLEKPKQVFIPKEVFYKTRMAYQENDFIQNLLNNIAYPFKADDVEKIIAQYHLGTITKGYCKGGTTFPFIDIQNNVRAIQVKTFNKSNHTINTNFLHAIIEKHCINNQKEIPQWLKDYNNNDTKVSCLFGEHLLSKYPHNPIALVEAPKTAIYSTLYFGFPNNPKNLLWLAVYNLSSLNLKKCKALKGRKVFLFPDLSKESKAYNLWSTKAQNIQSKLENSTFIVSNLLEQFAPNQDRDQGKDIADYLIKLNWQDFREKPILKPKPKTTLNQPKVEQKLKPDSIIKKSKVKAQPIEAIKIDDNIFNKTCEDKQVLNWDKEIKELNDFFESITLSKNPIKLNDCTMILDVSKFINSHMLTIKSNNGNLIYKPYLSRLQEVKSLLSDY</sequence>
<evidence type="ECO:0000259" key="1">
    <source>
        <dbReference type="Pfam" id="PF19898"/>
    </source>
</evidence>
<dbReference type="NCBIfam" id="NF040506">
    <property type="entry name" value="PG0870_Nterm"/>
    <property type="match status" value="1"/>
</dbReference>
<dbReference type="RefSeq" id="WP_189343010.1">
    <property type="nucleotide sequence ID" value="NZ_BMWQ01000003.1"/>
</dbReference>
<proteinExistence type="predicted"/>
<name>A0A2V4YCD5_9FLAO</name>
<dbReference type="InterPro" id="IPR045951">
    <property type="entry name" value="DUF6371"/>
</dbReference>
<evidence type="ECO:0000259" key="2">
    <source>
        <dbReference type="Pfam" id="PF21957"/>
    </source>
</evidence>
<feature type="domain" description="DUF6965" evidence="3">
    <location>
        <begin position="397"/>
        <end position="460"/>
    </location>
</feature>
<evidence type="ECO:0000313" key="4">
    <source>
        <dbReference type="EMBL" id="PYE80927.1"/>
    </source>
</evidence>
<dbReference type="Pfam" id="PF19898">
    <property type="entry name" value="DUF6371"/>
    <property type="match status" value="1"/>
</dbReference>
<evidence type="ECO:0000259" key="3">
    <source>
        <dbReference type="Pfam" id="PF22292"/>
    </source>
</evidence>
<dbReference type="Pfam" id="PF22292">
    <property type="entry name" value="DUF6965"/>
    <property type="match status" value="1"/>
</dbReference>
<reference evidence="4 5" key="1">
    <citation type="submission" date="2018-06" db="EMBL/GenBank/DDBJ databases">
        <title>Genomic Encyclopedia of Type Strains, Phase III (KMG-III): the genomes of soil and plant-associated and newly described type strains.</title>
        <authorList>
            <person name="Whitman W."/>
        </authorList>
    </citation>
    <scope>NUCLEOTIDE SEQUENCE [LARGE SCALE GENOMIC DNA]</scope>
    <source>
        <strain evidence="4 5">CECT 7945</strain>
    </source>
</reference>
<keyword evidence="5" id="KW-1185">Reference proteome</keyword>
<feature type="domain" description="DUF6371" evidence="1">
    <location>
        <begin position="102"/>
        <end position="274"/>
    </location>
</feature>
<dbReference type="InterPro" id="IPR054238">
    <property type="entry name" value="DUF6965"/>
</dbReference>
<feature type="domain" description="Zinc beta-ribbon finger putative" evidence="2">
    <location>
        <begin position="4"/>
        <end position="64"/>
    </location>
</feature>
<comment type="caution">
    <text evidence="4">The sequence shown here is derived from an EMBL/GenBank/DDBJ whole genome shotgun (WGS) entry which is preliminary data.</text>
</comment>
<dbReference type="Pfam" id="PF21957">
    <property type="entry name" value="Zn_ribbon_16"/>
    <property type="match status" value="1"/>
</dbReference>
<dbReference type="Proteomes" id="UP000248054">
    <property type="component" value="Unassembled WGS sequence"/>
</dbReference>
<dbReference type="AlphaFoldDB" id="A0A2V4YCD5"/>
<protein>
    <submittedName>
        <fullName evidence="4">Uncharacterized protein</fullName>
    </submittedName>
</protein>
<organism evidence="4 5">
    <name type="scientific">Winogradskyella epiphytica</name>
    <dbReference type="NCBI Taxonomy" id="262005"/>
    <lineage>
        <taxon>Bacteria</taxon>
        <taxon>Pseudomonadati</taxon>
        <taxon>Bacteroidota</taxon>
        <taxon>Flavobacteriia</taxon>
        <taxon>Flavobacteriales</taxon>
        <taxon>Flavobacteriaceae</taxon>
        <taxon>Winogradskyella</taxon>
    </lineage>
</organism>
<evidence type="ECO:0000313" key="5">
    <source>
        <dbReference type="Proteomes" id="UP000248054"/>
    </source>
</evidence>
<gene>
    <name evidence="4" type="ORF">DFQ11_1037</name>
</gene>